<protein>
    <submittedName>
        <fullName evidence="1">Uncharacterized protein</fullName>
    </submittedName>
</protein>
<evidence type="ECO:0000313" key="1">
    <source>
        <dbReference type="EMBL" id="KAF1993336.1"/>
    </source>
</evidence>
<gene>
    <name evidence="1" type="ORF">P154DRAFT_477776</name>
</gene>
<dbReference type="Proteomes" id="UP000799779">
    <property type="component" value="Unassembled WGS sequence"/>
</dbReference>
<dbReference type="AlphaFoldDB" id="A0A6A5W6S1"/>
<accession>A0A6A5W6S1</accession>
<dbReference type="EMBL" id="ML977712">
    <property type="protein sequence ID" value="KAF1993336.1"/>
    <property type="molecule type" value="Genomic_DNA"/>
</dbReference>
<sequence length="1014" mass="112682">MASWKIFPDPDQPPIEYTSFLTARKFFAVDDSGSTAGSISRRERAFVEGMRKHNANSDDLIALWGSNCEDPTTNFDSVVWKSNHWATYPAKILENPNCLRVIERSDVWYLVTDGEIYDEAVHQLSQLAHDHSVLSVPIVFLIVGSRGRSPDTTNISVGISFFAGSQDTLILFQETETGKIYVIAGKGCFRALGGSIAAQELKSWSEIPVFSDVDAFIKHCANLEIQLPAASYRGGPANGTSLGPDWEESSGSPWVDLDILLSDGVLQDRDLFDLLQEDVFDTLAVACKTRRRIPDLRSLVQAQKMEQVAPKLEDVSGAGAIISRMNDASITSQQRKALQDELRKAHTLNRQHYTNVVRDFAGSEQDLQAKRRNQLVDAALRSLASVEAASYNADLISRRSNRARRAEVVSSDTRVDVANLDLDGPAYKGFCLVCCGEEEVMSICLKESEQHNVDFNTADFALNFPLAAGASLRNVNLVSSQNICFQCALLGPSGLSIYKESLKAIIPTVQYEGSNKKYINDQLFLALTAGLQTGAAGVAQLLMAILVEVLKTKSWAGAGITDSQMPGNDFDETVQRRETMTWMLDQLLQNTRTRQTFSEVGDWVKFPEALSWVASDFDSQGLAGFAATYPIAGFDVLIFLGRRTGAFTESTIQRMAISKAVYSVSAKYLADVFATNHSGQTGDSWKQPYLKLLYRDFNSDMVPKDECGPESLVTDVELFLQRLSACLGASQGAKGGLLLDKNKPTMMRKIQLIVFWLVYHQRHHCSAQTFFTKINLEQHLATAVLNPSLDVPEFELHTVLRSIFATEGAPFIDPAASTLHEGLIPFKNPFAPSVLRCGLDACNEPFHTSSDPDVVLQQVESIRRARTRHLIRVYGIKGRFERADTGLPEPRSRGQAPSSTHINLHIGVAREWATYTREKRKAVLDNENEREGFVISVRKRICEQGRGNIFNAKIDQAINDVLPSFFSMLRQALKLEGKGAEDVTEFEHDFAQNTVEWKIRYELRAMAMEGKYVI</sequence>
<proteinExistence type="predicted"/>
<reference evidence="1" key="1">
    <citation type="journal article" date="2020" name="Stud. Mycol.">
        <title>101 Dothideomycetes genomes: a test case for predicting lifestyles and emergence of pathogens.</title>
        <authorList>
            <person name="Haridas S."/>
            <person name="Albert R."/>
            <person name="Binder M."/>
            <person name="Bloem J."/>
            <person name="Labutti K."/>
            <person name="Salamov A."/>
            <person name="Andreopoulos B."/>
            <person name="Baker S."/>
            <person name="Barry K."/>
            <person name="Bills G."/>
            <person name="Bluhm B."/>
            <person name="Cannon C."/>
            <person name="Castanera R."/>
            <person name="Culley D."/>
            <person name="Daum C."/>
            <person name="Ezra D."/>
            <person name="Gonzalez J."/>
            <person name="Henrissat B."/>
            <person name="Kuo A."/>
            <person name="Liang C."/>
            <person name="Lipzen A."/>
            <person name="Lutzoni F."/>
            <person name="Magnuson J."/>
            <person name="Mondo S."/>
            <person name="Nolan M."/>
            <person name="Ohm R."/>
            <person name="Pangilinan J."/>
            <person name="Park H.-J."/>
            <person name="Ramirez L."/>
            <person name="Alfaro M."/>
            <person name="Sun H."/>
            <person name="Tritt A."/>
            <person name="Yoshinaga Y."/>
            <person name="Zwiers L.-H."/>
            <person name="Turgeon B."/>
            <person name="Goodwin S."/>
            <person name="Spatafora J."/>
            <person name="Crous P."/>
            <person name="Grigoriev I."/>
        </authorList>
    </citation>
    <scope>NUCLEOTIDE SEQUENCE</scope>
    <source>
        <strain evidence="1">CBS 123094</strain>
    </source>
</reference>
<organism evidence="1 2">
    <name type="scientific">Amniculicola lignicola CBS 123094</name>
    <dbReference type="NCBI Taxonomy" id="1392246"/>
    <lineage>
        <taxon>Eukaryota</taxon>
        <taxon>Fungi</taxon>
        <taxon>Dikarya</taxon>
        <taxon>Ascomycota</taxon>
        <taxon>Pezizomycotina</taxon>
        <taxon>Dothideomycetes</taxon>
        <taxon>Pleosporomycetidae</taxon>
        <taxon>Pleosporales</taxon>
        <taxon>Amniculicolaceae</taxon>
        <taxon>Amniculicola</taxon>
    </lineage>
</organism>
<keyword evidence="2" id="KW-1185">Reference proteome</keyword>
<dbReference type="OrthoDB" id="3554680at2759"/>
<name>A0A6A5W6S1_9PLEO</name>
<evidence type="ECO:0000313" key="2">
    <source>
        <dbReference type="Proteomes" id="UP000799779"/>
    </source>
</evidence>